<dbReference type="InterPro" id="IPR000477">
    <property type="entry name" value="RT_dom"/>
</dbReference>
<dbReference type="Pfam" id="PF00078">
    <property type="entry name" value="RVT_1"/>
    <property type="match status" value="1"/>
</dbReference>
<organism evidence="3 4">
    <name type="scientific">Trichonephila inaurata madagascariensis</name>
    <dbReference type="NCBI Taxonomy" id="2747483"/>
    <lineage>
        <taxon>Eukaryota</taxon>
        <taxon>Metazoa</taxon>
        <taxon>Ecdysozoa</taxon>
        <taxon>Arthropoda</taxon>
        <taxon>Chelicerata</taxon>
        <taxon>Arachnida</taxon>
        <taxon>Araneae</taxon>
        <taxon>Araneomorphae</taxon>
        <taxon>Entelegynae</taxon>
        <taxon>Araneoidea</taxon>
        <taxon>Nephilidae</taxon>
        <taxon>Trichonephila</taxon>
        <taxon>Trichonephila inaurata</taxon>
    </lineage>
</organism>
<feature type="domain" description="Reverse transcriptase" evidence="2">
    <location>
        <begin position="1"/>
        <end position="51"/>
    </location>
</feature>
<dbReference type="Gene3D" id="3.30.70.270">
    <property type="match status" value="2"/>
</dbReference>
<evidence type="ECO:0000313" key="4">
    <source>
        <dbReference type="Proteomes" id="UP000886998"/>
    </source>
</evidence>
<evidence type="ECO:0000256" key="1">
    <source>
        <dbReference type="ARBA" id="ARBA00012493"/>
    </source>
</evidence>
<comment type="caution">
    <text evidence="3">The sequence shown here is derived from an EMBL/GenBank/DDBJ whole genome shotgun (WGS) entry which is preliminary data.</text>
</comment>
<dbReference type="PROSITE" id="PS50878">
    <property type="entry name" value="RT_POL"/>
    <property type="match status" value="1"/>
</dbReference>
<dbReference type="GO" id="GO:0003964">
    <property type="term" value="F:RNA-directed DNA polymerase activity"/>
    <property type="evidence" value="ECO:0007669"/>
    <property type="project" value="UniProtKB-EC"/>
</dbReference>
<dbReference type="Pfam" id="PF17921">
    <property type="entry name" value="Integrase_H2C2"/>
    <property type="match status" value="1"/>
</dbReference>
<proteinExistence type="predicted"/>
<dbReference type="AlphaFoldDB" id="A0A8X6JGQ1"/>
<evidence type="ECO:0000259" key="2">
    <source>
        <dbReference type="PROSITE" id="PS50878"/>
    </source>
</evidence>
<dbReference type="SUPFAM" id="SSF56672">
    <property type="entry name" value="DNA/RNA polymerases"/>
    <property type="match status" value="1"/>
</dbReference>
<dbReference type="PANTHER" id="PTHR37984">
    <property type="entry name" value="PROTEIN CBG26694"/>
    <property type="match status" value="1"/>
</dbReference>
<dbReference type="OrthoDB" id="5807442at2759"/>
<sequence>MDDILVASKNETQHIRHFRQVFQRLRDAGLVIKVAKCQFLQTEVDFLVHHIYVNGIELSKKRIKVIEDFKFPEIVNELRRYLGVINFYHKFILNAAENKTILNNYLKEKKSNDNNKIHWTEELVQAFESSKRQLCKATVLVHPSESAHISLMVDASDNDELRLQTAIDYEGIAKEQEMDEKLKQILSPHNSSLKLEKVLIFGSNFDICRDCSTKKKRPYIPEAFRRIEFNNINNLAHPGMRTTTKLLTSKFVWPSINKDVRTWARSCIKVQKSKVTRHVQSPFQQCHKVPNHFTEINLDIIGPLPSSEGFRFCLTVIDRYN</sequence>
<dbReference type="InterPro" id="IPR043502">
    <property type="entry name" value="DNA/RNA_pol_sf"/>
</dbReference>
<gene>
    <name evidence="3" type="primary">Tf2-12</name>
    <name evidence="3" type="ORF">TNIN_310501</name>
</gene>
<reference evidence="3" key="1">
    <citation type="submission" date="2020-08" db="EMBL/GenBank/DDBJ databases">
        <title>Multicomponent nature underlies the extraordinary mechanical properties of spider dragline silk.</title>
        <authorList>
            <person name="Kono N."/>
            <person name="Nakamura H."/>
            <person name="Mori M."/>
            <person name="Yoshida Y."/>
            <person name="Ohtoshi R."/>
            <person name="Malay A.D."/>
            <person name="Moran D.A.P."/>
            <person name="Tomita M."/>
            <person name="Numata K."/>
            <person name="Arakawa K."/>
        </authorList>
    </citation>
    <scope>NUCLEOTIDE SEQUENCE</scope>
</reference>
<dbReference type="PANTHER" id="PTHR37984:SF5">
    <property type="entry name" value="PROTEIN NYNRIN-LIKE"/>
    <property type="match status" value="1"/>
</dbReference>
<dbReference type="InterPro" id="IPR041588">
    <property type="entry name" value="Integrase_H2C2"/>
</dbReference>
<dbReference type="InterPro" id="IPR050951">
    <property type="entry name" value="Retrovirus_Pol_polyprotein"/>
</dbReference>
<keyword evidence="4" id="KW-1185">Reference proteome</keyword>
<name>A0A8X6JGQ1_9ARAC</name>
<dbReference type="EMBL" id="BMAV01023961">
    <property type="protein sequence ID" value="GFS28980.1"/>
    <property type="molecule type" value="Genomic_DNA"/>
</dbReference>
<dbReference type="InterPro" id="IPR043128">
    <property type="entry name" value="Rev_trsase/Diguanyl_cyclase"/>
</dbReference>
<dbReference type="EC" id="2.7.7.49" evidence="1"/>
<dbReference type="Proteomes" id="UP000886998">
    <property type="component" value="Unassembled WGS sequence"/>
</dbReference>
<dbReference type="Gene3D" id="1.10.340.70">
    <property type="match status" value="1"/>
</dbReference>
<protein>
    <recommendedName>
        <fullName evidence="1">RNA-directed DNA polymerase</fullName>
        <ecNumber evidence="1">2.7.7.49</ecNumber>
    </recommendedName>
</protein>
<evidence type="ECO:0000313" key="3">
    <source>
        <dbReference type="EMBL" id="GFS28980.1"/>
    </source>
</evidence>
<accession>A0A8X6JGQ1</accession>